<name>A0A388K924_CHABU</name>
<feature type="region of interest" description="Disordered" evidence="1">
    <location>
        <begin position="303"/>
        <end position="372"/>
    </location>
</feature>
<comment type="caution">
    <text evidence="2">The sequence shown here is derived from an EMBL/GenBank/DDBJ whole genome shotgun (WGS) entry which is preliminary data.</text>
</comment>
<feature type="region of interest" description="Disordered" evidence="1">
    <location>
        <begin position="522"/>
        <end position="550"/>
    </location>
</feature>
<evidence type="ECO:0000313" key="2">
    <source>
        <dbReference type="EMBL" id="GBG66519.1"/>
    </source>
</evidence>
<evidence type="ECO:0000256" key="1">
    <source>
        <dbReference type="SAM" id="MobiDB-lite"/>
    </source>
</evidence>
<proteinExistence type="predicted"/>
<accession>A0A388K924</accession>
<gene>
    <name evidence="2" type="ORF">CBR_g63101</name>
</gene>
<feature type="compositionally biased region" description="Polar residues" evidence="1">
    <location>
        <begin position="340"/>
        <end position="367"/>
    </location>
</feature>
<protein>
    <submittedName>
        <fullName evidence="2">Uncharacterized protein</fullName>
    </submittedName>
</protein>
<sequence>MTLPFRALAPGEILIGRLGDRLNSQGDEVAEVLGAIKNIATSSGKAKASYKQPDKTNDGLAFCPLPSARWVEYMSTAFRHAVWKIDTYNHLAPLTIKAFRFLGNLTETEIRACWRDAMGGNIKYGTNRRTYFEPSDLHFSNLTILDPGKCGISDPIMLQKNLLPLGPLEMKNLRKVWSVGRPYLRCRCKTDKGKDCGGVPIWCDHMIWFLLAHPEYIFPNLSSNKLRITLLIHYLRTSWKPVILACVTFIYIRDIMLIIARKVGENPDHTANSVVNDDDLRDEYLPGALARILLPNKVTISPTKRDLRSPMNPRAKQKRRHSAPLGGQQLIPFGRAGFQRVNNNGGARNQPAQSVQLSDAQPGTSTTEARHTPAYTRIHRRMISPRKGLPLPHERRTFRRERDSTKLTYVHLTFTSRVMEAFSLRQIIKERVMAHLGDGTKDWLDDVVFGWRYRHSLANLILNPAKVFDEFRLEEWMRQYKPEDCTCADHRYRQFHHEKTADLLTDNTQTHVLTLDKALGPHRDAGDGLESHPTSPIGRGGSGARGKDGL</sequence>
<dbReference type="Proteomes" id="UP000265515">
    <property type="component" value="Unassembled WGS sequence"/>
</dbReference>
<dbReference type="EMBL" id="BFEA01000075">
    <property type="protein sequence ID" value="GBG66519.1"/>
    <property type="molecule type" value="Genomic_DNA"/>
</dbReference>
<evidence type="ECO:0000313" key="3">
    <source>
        <dbReference type="Proteomes" id="UP000265515"/>
    </source>
</evidence>
<organism evidence="2 3">
    <name type="scientific">Chara braunii</name>
    <name type="common">Braun's stonewort</name>
    <dbReference type="NCBI Taxonomy" id="69332"/>
    <lineage>
        <taxon>Eukaryota</taxon>
        <taxon>Viridiplantae</taxon>
        <taxon>Streptophyta</taxon>
        <taxon>Charophyceae</taxon>
        <taxon>Charales</taxon>
        <taxon>Characeae</taxon>
        <taxon>Chara</taxon>
    </lineage>
</organism>
<dbReference type="Gramene" id="GBG66519">
    <property type="protein sequence ID" value="GBG66519"/>
    <property type="gene ID" value="CBR_g63101"/>
</dbReference>
<reference evidence="2 3" key="1">
    <citation type="journal article" date="2018" name="Cell">
        <title>The Chara Genome: Secondary Complexity and Implications for Plant Terrestrialization.</title>
        <authorList>
            <person name="Nishiyama T."/>
            <person name="Sakayama H."/>
            <person name="Vries J.D."/>
            <person name="Buschmann H."/>
            <person name="Saint-Marcoux D."/>
            <person name="Ullrich K.K."/>
            <person name="Haas F.B."/>
            <person name="Vanderstraeten L."/>
            <person name="Becker D."/>
            <person name="Lang D."/>
            <person name="Vosolsobe S."/>
            <person name="Rombauts S."/>
            <person name="Wilhelmsson P.K.I."/>
            <person name="Janitza P."/>
            <person name="Kern R."/>
            <person name="Heyl A."/>
            <person name="Rumpler F."/>
            <person name="Villalobos L.I.A.C."/>
            <person name="Clay J.M."/>
            <person name="Skokan R."/>
            <person name="Toyoda A."/>
            <person name="Suzuki Y."/>
            <person name="Kagoshima H."/>
            <person name="Schijlen E."/>
            <person name="Tajeshwar N."/>
            <person name="Catarino B."/>
            <person name="Hetherington A.J."/>
            <person name="Saltykova A."/>
            <person name="Bonnot C."/>
            <person name="Breuninger H."/>
            <person name="Symeonidi A."/>
            <person name="Radhakrishnan G.V."/>
            <person name="Van Nieuwerburgh F."/>
            <person name="Deforce D."/>
            <person name="Chang C."/>
            <person name="Karol K.G."/>
            <person name="Hedrich R."/>
            <person name="Ulvskov P."/>
            <person name="Glockner G."/>
            <person name="Delwiche C.F."/>
            <person name="Petrasek J."/>
            <person name="Van de Peer Y."/>
            <person name="Friml J."/>
            <person name="Beilby M."/>
            <person name="Dolan L."/>
            <person name="Kohara Y."/>
            <person name="Sugano S."/>
            <person name="Fujiyama A."/>
            <person name="Delaux P.-M."/>
            <person name="Quint M."/>
            <person name="TheiBen G."/>
            <person name="Hagemann M."/>
            <person name="Harholt J."/>
            <person name="Dunand C."/>
            <person name="Zachgo S."/>
            <person name="Langdale J."/>
            <person name="Maumus F."/>
            <person name="Straeten D.V.D."/>
            <person name="Gould S.B."/>
            <person name="Rensing S.A."/>
        </authorList>
    </citation>
    <scope>NUCLEOTIDE SEQUENCE [LARGE SCALE GENOMIC DNA]</scope>
    <source>
        <strain evidence="2 3">S276</strain>
    </source>
</reference>
<dbReference type="AlphaFoldDB" id="A0A388K924"/>
<keyword evidence="3" id="KW-1185">Reference proteome</keyword>